<comment type="caution">
    <text evidence="10">The sequence shown here is derived from an EMBL/GenBank/DDBJ whole genome shotgun (WGS) entry which is preliminary data.</text>
</comment>
<dbReference type="NCBIfam" id="NF006679">
    <property type="entry name" value="PRK09228.1"/>
    <property type="match status" value="1"/>
</dbReference>
<evidence type="ECO:0000256" key="8">
    <source>
        <dbReference type="RuleBase" id="RU366009"/>
    </source>
</evidence>
<dbReference type="NCBIfam" id="TIGR02967">
    <property type="entry name" value="guan_deamin"/>
    <property type="match status" value="1"/>
</dbReference>
<dbReference type="GO" id="GO:0008892">
    <property type="term" value="F:guanine deaminase activity"/>
    <property type="evidence" value="ECO:0007669"/>
    <property type="project" value="UniProtKB-UniRule"/>
</dbReference>
<dbReference type="InterPro" id="IPR014311">
    <property type="entry name" value="Guanine_deaminase"/>
</dbReference>
<reference evidence="10 11" key="1">
    <citation type="submission" date="2020-07" db="EMBL/GenBank/DDBJ databases">
        <title>Diversity of carbapenemase encoding genes among Pseudomonas putida group clinical isolates in a tertiary Brazilian hospital.</title>
        <authorList>
            <person name="Alberto-Lei F."/>
            <person name="Nodari C.S."/>
            <person name="Streling A.P."/>
            <person name="Paulino J.T."/>
            <person name="Bessa-Neto F.O."/>
            <person name="Cayo R."/>
            <person name="Gales A.C."/>
        </authorList>
    </citation>
    <scope>NUCLEOTIDE SEQUENCE [LARGE SCALE GENOMIC DNA]</scope>
    <source>
        <strain evidence="10 11">12464</strain>
    </source>
</reference>
<dbReference type="SUPFAM" id="SSF51556">
    <property type="entry name" value="Metallo-dependent hydrolases"/>
    <property type="match status" value="1"/>
</dbReference>
<dbReference type="GO" id="GO:0005829">
    <property type="term" value="C:cytosol"/>
    <property type="evidence" value="ECO:0007669"/>
    <property type="project" value="TreeGrafter"/>
</dbReference>
<evidence type="ECO:0000313" key="10">
    <source>
        <dbReference type="EMBL" id="MBA6117105.1"/>
    </source>
</evidence>
<dbReference type="InterPro" id="IPR006680">
    <property type="entry name" value="Amidohydro-rel"/>
</dbReference>
<evidence type="ECO:0000313" key="11">
    <source>
        <dbReference type="Proteomes" id="UP000553948"/>
    </source>
</evidence>
<comment type="pathway">
    <text evidence="1 8">Purine metabolism; guanine degradation; xanthine from guanine: step 1/1.</text>
</comment>
<keyword evidence="5 8" id="KW-0378">Hydrolase</keyword>
<organism evidence="10 11">
    <name type="scientific">Pseudomonas putida</name>
    <name type="common">Arthrobacter siderocapsulatus</name>
    <dbReference type="NCBI Taxonomy" id="303"/>
    <lineage>
        <taxon>Bacteria</taxon>
        <taxon>Pseudomonadati</taxon>
        <taxon>Pseudomonadota</taxon>
        <taxon>Gammaproteobacteria</taxon>
        <taxon>Pseudomonadales</taxon>
        <taxon>Pseudomonadaceae</taxon>
        <taxon>Pseudomonas</taxon>
    </lineage>
</organism>
<dbReference type="GO" id="GO:0008270">
    <property type="term" value="F:zinc ion binding"/>
    <property type="evidence" value="ECO:0007669"/>
    <property type="project" value="UniProtKB-UniRule"/>
</dbReference>
<dbReference type="InterPro" id="IPR051607">
    <property type="entry name" value="Metallo-dep_hydrolases"/>
</dbReference>
<keyword evidence="6 8" id="KW-0862">Zinc</keyword>
<evidence type="ECO:0000256" key="7">
    <source>
        <dbReference type="NCBIfam" id="TIGR02967"/>
    </source>
</evidence>
<evidence type="ECO:0000256" key="4">
    <source>
        <dbReference type="ARBA" id="ARBA00022723"/>
    </source>
</evidence>
<keyword evidence="4 8" id="KW-0479">Metal-binding</keyword>
<evidence type="ECO:0000256" key="6">
    <source>
        <dbReference type="ARBA" id="ARBA00022833"/>
    </source>
</evidence>
<proteinExistence type="inferred from homology"/>
<dbReference type="Pfam" id="PF01979">
    <property type="entry name" value="Amidohydro_1"/>
    <property type="match status" value="1"/>
</dbReference>
<dbReference type="EC" id="3.5.4.3" evidence="3 7"/>
<dbReference type="Proteomes" id="UP000553948">
    <property type="component" value="Unassembled WGS sequence"/>
</dbReference>
<accession>A0A7W2L2C7</accession>
<comment type="cofactor">
    <cofactor evidence="8">
        <name>Zn(2+)</name>
        <dbReference type="ChEBI" id="CHEBI:29105"/>
    </cofactor>
    <text evidence="8">Binds 1 zinc ion per subunit.</text>
</comment>
<evidence type="ECO:0000256" key="2">
    <source>
        <dbReference type="ARBA" id="ARBA00006745"/>
    </source>
</evidence>
<dbReference type="InterPro" id="IPR032466">
    <property type="entry name" value="Metal_Hydrolase"/>
</dbReference>
<feature type="domain" description="Amidohydrolase-related" evidence="9">
    <location>
        <begin position="68"/>
        <end position="431"/>
    </location>
</feature>
<dbReference type="PANTHER" id="PTHR11271">
    <property type="entry name" value="GUANINE DEAMINASE"/>
    <property type="match status" value="1"/>
</dbReference>
<dbReference type="SUPFAM" id="SSF51338">
    <property type="entry name" value="Composite domain of metallo-dependent hydrolases"/>
    <property type="match status" value="1"/>
</dbReference>
<dbReference type="UniPathway" id="UPA00603">
    <property type="reaction ID" value="UER00660"/>
</dbReference>
<dbReference type="FunFam" id="3.20.20.140:FF:000022">
    <property type="entry name" value="Guanine deaminase"/>
    <property type="match status" value="1"/>
</dbReference>
<dbReference type="Gene3D" id="2.30.40.10">
    <property type="entry name" value="Urease, subunit C, domain 1"/>
    <property type="match status" value="1"/>
</dbReference>
<evidence type="ECO:0000259" key="9">
    <source>
        <dbReference type="Pfam" id="PF01979"/>
    </source>
</evidence>
<dbReference type="EMBL" id="JACGDG010000012">
    <property type="protein sequence ID" value="MBA6117105.1"/>
    <property type="molecule type" value="Genomic_DNA"/>
</dbReference>
<name>A0A7W2L2C7_PSEPU</name>
<evidence type="ECO:0000256" key="3">
    <source>
        <dbReference type="ARBA" id="ARBA00012781"/>
    </source>
</evidence>
<sequence length="446" mass="49410">MSTIKALRADLVTFTGDPFLKATDECLQFIQDAVVVITDGLITDLGPAAEVLGRLPDGVVPEHYPDAIISAGFIDTHVHYPQTEMIGAYGEQLLEWLNTYTFVAEQRFASPEHAERIAKVFLRELLRAGTTTAVVYCTVHPQSVDAFFTESSRFNTRMVAGKVLMDRNAPEALLDTAQRGYDESKALINRWHNQGRQHYCITPRFAPTSTEAQLEVCGTLVREHPDAFIQTHLCENRDEIKWVLELFPARKSYLDVYAHAGLVRDRSVFGHGIHLTEADFCTCHQTGAALAHCPTSNLFLGSGLFRLFDAKDPKRPVRVGLGTDLGAGTSFSQLQSLNEAYKVAQMNQTKLNAVQAFYLATRGSAEALCLEDRIGTVAKGYEADLVILDKKATPLLAFRSEFCKDIIEQLFVLMILGDDRAIKATYVAGEKVYSREGVSGTFTYPA</sequence>
<comment type="similarity">
    <text evidence="2 8">Belongs to the metallo-dependent hydrolases superfamily. ATZ/TRZ family.</text>
</comment>
<gene>
    <name evidence="10" type="primary">guaD</name>
    <name evidence="10" type="ORF">H4C47_15345</name>
</gene>
<dbReference type="PANTHER" id="PTHR11271:SF6">
    <property type="entry name" value="GUANINE DEAMINASE"/>
    <property type="match status" value="1"/>
</dbReference>
<comment type="function">
    <text evidence="8">Catalyzes the hydrolytic deamination of guanine, producing xanthine and ammonia.</text>
</comment>
<evidence type="ECO:0000256" key="1">
    <source>
        <dbReference type="ARBA" id="ARBA00004984"/>
    </source>
</evidence>
<comment type="catalytic activity">
    <reaction evidence="8">
        <text>guanine + H2O + H(+) = xanthine + NH4(+)</text>
        <dbReference type="Rhea" id="RHEA:14665"/>
        <dbReference type="ChEBI" id="CHEBI:15377"/>
        <dbReference type="ChEBI" id="CHEBI:15378"/>
        <dbReference type="ChEBI" id="CHEBI:16235"/>
        <dbReference type="ChEBI" id="CHEBI:17712"/>
        <dbReference type="ChEBI" id="CHEBI:28938"/>
        <dbReference type="EC" id="3.5.4.3"/>
    </reaction>
</comment>
<dbReference type="InterPro" id="IPR011059">
    <property type="entry name" value="Metal-dep_hydrolase_composite"/>
</dbReference>
<dbReference type="Gene3D" id="3.20.20.140">
    <property type="entry name" value="Metal-dependent hydrolases"/>
    <property type="match status" value="1"/>
</dbReference>
<dbReference type="AlphaFoldDB" id="A0A7W2L2C7"/>
<dbReference type="GO" id="GO:0006147">
    <property type="term" value="P:guanine catabolic process"/>
    <property type="evidence" value="ECO:0007669"/>
    <property type="project" value="UniProtKB-UniRule"/>
</dbReference>
<dbReference type="RefSeq" id="WP_182387557.1">
    <property type="nucleotide sequence ID" value="NZ_JACGDG010000012.1"/>
</dbReference>
<protein>
    <recommendedName>
        <fullName evidence="3 7">Guanine deaminase</fullName>
        <shortName evidence="8">Guanase</shortName>
        <ecNumber evidence="3 7">3.5.4.3</ecNumber>
    </recommendedName>
    <alternativeName>
        <fullName evidence="8">Guanine aminohydrolase</fullName>
    </alternativeName>
</protein>
<evidence type="ECO:0000256" key="5">
    <source>
        <dbReference type="ARBA" id="ARBA00022801"/>
    </source>
</evidence>
<dbReference type="CDD" id="cd01303">
    <property type="entry name" value="GDEase"/>
    <property type="match status" value="1"/>
</dbReference>